<evidence type="ECO:0000313" key="5">
    <source>
        <dbReference type="EMBL" id="AXR81329.1"/>
    </source>
</evidence>
<dbReference type="Proteomes" id="UP000258707">
    <property type="component" value="Chromosome"/>
</dbReference>
<reference evidence="6" key="2">
    <citation type="submission" date="2018-02" db="EMBL/GenBank/DDBJ databases">
        <title>Phenotypic and genomic properties of facultatively anaerobic sulfur-reducing natronoarchaea from hypersaline soda lakes.</title>
        <authorList>
            <person name="Sorokin D.Y."/>
            <person name="Kublanov I.V."/>
            <person name="Roman P."/>
            <person name="Sinninghe Damste J.S."/>
            <person name="Golyshin P.N."/>
            <person name="Rojo D."/>
            <person name="Ciordia S."/>
            <person name="Mena M.D.C."/>
            <person name="Ferrer M."/>
            <person name="Messina E."/>
            <person name="Smedile F."/>
            <person name="La Spada G."/>
            <person name="La Cono V."/>
            <person name="Yakimov M.M."/>
        </authorList>
    </citation>
    <scope>NUCLEOTIDE SEQUENCE [LARGE SCALE GENOMIC DNA]</scope>
    <source>
        <strain evidence="6">AArc-Mg</strain>
    </source>
</reference>
<dbReference type="SUPFAM" id="SSF53335">
    <property type="entry name" value="S-adenosyl-L-methionine-dependent methyltransferases"/>
    <property type="match status" value="1"/>
</dbReference>
<dbReference type="Proteomes" id="UP000258613">
    <property type="component" value="Chromosome"/>
</dbReference>
<dbReference type="InterPro" id="IPR029063">
    <property type="entry name" value="SAM-dependent_MTases_sf"/>
</dbReference>
<gene>
    <name evidence="4" type="ORF">AArc1_2304</name>
    <name evidence="5" type="ORF">AArcMg_1313</name>
</gene>
<dbReference type="RefSeq" id="WP_117364668.1">
    <property type="nucleotide sequence ID" value="NZ_CP024047.1"/>
</dbReference>
<evidence type="ECO:0000313" key="4">
    <source>
        <dbReference type="EMBL" id="AXR78619.1"/>
    </source>
</evidence>
<dbReference type="KEGG" id="nan:AArc1_2304"/>
<dbReference type="PANTHER" id="PTHR43167:SF1">
    <property type="entry name" value="PUTATIVE (AFU_ORTHOLOGUE AFUA_6G01830)-RELATED"/>
    <property type="match status" value="1"/>
</dbReference>
<dbReference type="Pfam" id="PF01596">
    <property type="entry name" value="Methyltransf_3"/>
    <property type="match status" value="1"/>
</dbReference>
<dbReference type="GO" id="GO:0008171">
    <property type="term" value="F:O-methyltransferase activity"/>
    <property type="evidence" value="ECO:0007669"/>
    <property type="project" value="InterPro"/>
</dbReference>
<dbReference type="OrthoDB" id="21414at2157"/>
<dbReference type="EMBL" id="CP027033">
    <property type="protein sequence ID" value="AXR81329.1"/>
    <property type="molecule type" value="Genomic_DNA"/>
</dbReference>
<dbReference type="GO" id="GO:0032259">
    <property type="term" value="P:methylation"/>
    <property type="evidence" value="ECO:0007669"/>
    <property type="project" value="UniProtKB-KW"/>
</dbReference>
<evidence type="ECO:0000256" key="3">
    <source>
        <dbReference type="ARBA" id="ARBA00022691"/>
    </source>
</evidence>
<evidence type="ECO:0000256" key="2">
    <source>
        <dbReference type="ARBA" id="ARBA00022679"/>
    </source>
</evidence>
<evidence type="ECO:0000256" key="1">
    <source>
        <dbReference type="ARBA" id="ARBA00022603"/>
    </source>
</evidence>
<dbReference type="EMBL" id="CP024047">
    <property type="protein sequence ID" value="AXR78619.1"/>
    <property type="molecule type" value="Genomic_DNA"/>
</dbReference>
<reference evidence="5" key="3">
    <citation type="journal article" date="2019" name="Int. J. Syst. Evol. Microbiol.">
        <title>Natronolimnobius sulfurireducens sp. nov. and Halalkaliarchaeum desulfuricum gen. nov., sp. nov., the first sulfur-respiring alkaliphilic haloarchaea from hypersaline alkaline lakes.</title>
        <authorList>
            <person name="Sorokin D.Y."/>
            <person name="Yakimov M."/>
            <person name="Messina E."/>
            <person name="Merkel A.Y."/>
            <person name="Bale N.J."/>
            <person name="Sinninghe Damste J.S."/>
        </authorList>
    </citation>
    <scope>NUCLEOTIDE SEQUENCE</scope>
    <source>
        <strain evidence="5">AArc-Mg</strain>
        <strain evidence="4">AArc1</strain>
    </source>
</reference>
<organism evidence="5 6">
    <name type="scientific">Natrarchaeobaculum sulfurireducens</name>
    <dbReference type="NCBI Taxonomy" id="2044521"/>
    <lineage>
        <taxon>Archaea</taxon>
        <taxon>Methanobacteriati</taxon>
        <taxon>Methanobacteriota</taxon>
        <taxon>Stenosarchaea group</taxon>
        <taxon>Halobacteria</taxon>
        <taxon>Halobacteriales</taxon>
        <taxon>Natrialbaceae</taxon>
        <taxon>Natrarchaeobaculum</taxon>
    </lineage>
</organism>
<evidence type="ECO:0000313" key="7">
    <source>
        <dbReference type="Proteomes" id="UP000258707"/>
    </source>
</evidence>
<keyword evidence="1 5" id="KW-0489">Methyltransferase</keyword>
<accession>A0A346PGH4</accession>
<dbReference type="InterPro" id="IPR002935">
    <property type="entry name" value="SAM_O-MeTrfase"/>
</dbReference>
<dbReference type="AlphaFoldDB" id="A0A346PP84"/>
<dbReference type="KEGG" id="nag:AArcMg_1313"/>
<protein>
    <submittedName>
        <fullName evidence="5">Caffeoyl-CoA O-methyltransferase</fullName>
    </submittedName>
</protein>
<dbReference type="Gene3D" id="3.40.50.150">
    <property type="entry name" value="Vaccinia Virus protein VP39"/>
    <property type="match status" value="1"/>
</dbReference>
<dbReference type="CDD" id="cd02440">
    <property type="entry name" value="AdoMet_MTases"/>
    <property type="match status" value="1"/>
</dbReference>
<dbReference type="PANTHER" id="PTHR43167">
    <property type="entry name" value="PUTATIVE (AFU_ORTHOLOGUE AFUA_6G01830)-RELATED"/>
    <property type="match status" value="1"/>
</dbReference>
<sequence length="222" mass="24357">MVDVLTTEIEQFVRAAGPDPDTVLTEMDEVAEAEGFPHVGPEVGGTLRLLARLTDAERIFEFGSGFGYSAYWFAAALPDDGELVLTEVDEDELEQAREYMRRGGYDELARYELGDALETIERYDGPFDVVLIDHQKHRYVDAFEAIREKVPAGGVVVADNAITAGPIEFEKLLERVDGGSPADQNDHTAGIGDYLESVRADPAFETVVLPLGEGIAVSYRVE</sequence>
<dbReference type="GeneID" id="37641802"/>
<evidence type="ECO:0000313" key="6">
    <source>
        <dbReference type="Proteomes" id="UP000258613"/>
    </source>
</evidence>
<dbReference type="PROSITE" id="PS51682">
    <property type="entry name" value="SAM_OMT_I"/>
    <property type="match status" value="1"/>
</dbReference>
<accession>A0A346PP84</accession>
<name>A0A346PP84_9EURY</name>
<proteinExistence type="predicted"/>
<keyword evidence="3" id="KW-0949">S-adenosyl-L-methionine</keyword>
<keyword evidence="2 5" id="KW-0808">Transferase</keyword>
<keyword evidence="6" id="KW-1185">Reference proteome</keyword>
<reference evidence="7" key="1">
    <citation type="submission" date="2017-10" db="EMBL/GenBank/DDBJ databases">
        <title>Phenotypic and genomic properties of facultatively anaerobic sulfur-reducing natronoarchaea from hypersaline soda lakes.</title>
        <authorList>
            <person name="Sorokin D.Y."/>
            <person name="Kublanov I.V."/>
            <person name="Roman P."/>
            <person name="Sinninghe Damste J.S."/>
            <person name="Golyshin P.N."/>
            <person name="Rojo D."/>
            <person name="Ciordia S."/>
            <person name="Mena Md.C."/>
            <person name="Ferrer M."/>
            <person name="Messina E."/>
            <person name="Smedile F."/>
            <person name="La Spada G."/>
            <person name="La Cono V."/>
            <person name="Yakimov M.M."/>
        </authorList>
    </citation>
    <scope>NUCLEOTIDE SEQUENCE [LARGE SCALE GENOMIC DNA]</scope>
    <source>
        <strain evidence="7">AArc1</strain>
    </source>
</reference>